<keyword evidence="10 17" id="KW-0560">Oxidoreductase</keyword>
<keyword evidence="18" id="KW-1133">Transmembrane helix</keyword>
<evidence type="ECO:0000256" key="14">
    <source>
        <dbReference type="ARBA" id="ARBA00047827"/>
    </source>
</evidence>
<evidence type="ECO:0000256" key="18">
    <source>
        <dbReference type="SAM" id="Phobius"/>
    </source>
</evidence>
<evidence type="ECO:0000256" key="2">
    <source>
        <dbReference type="ARBA" id="ARBA00004174"/>
    </source>
</evidence>
<dbReference type="AlphaFoldDB" id="A0A3Q2P1T1"/>
<evidence type="ECO:0000256" key="10">
    <source>
        <dbReference type="ARBA" id="ARBA00023002"/>
    </source>
</evidence>
<evidence type="ECO:0000256" key="5">
    <source>
        <dbReference type="ARBA" id="ARBA00012109"/>
    </source>
</evidence>
<comment type="catalytic activity">
    <reaction evidence="14">
        <text>an organic molecule + reduced [NADPH--hemoprotein reductase] + O2 = an alcohol + oxidized [NADPH--hemoprotein reductase] + H2O + H(+)</text>
        <dbReference type="Rhea" id="RHEA:17149"/>
        <dbReference type="Rhea" id="RHEA-COMP:11964"/>
        <dbReference type="Rhea" id="RHEA-COMP:11965"/>
        <dbReference type="ChEBI" id="CHEBI:15377"/>
        <dbReference type="ChEBI" id="CHEBI:15378"/>
        <dbReference type="ChEBI" id="CHEBI:15379"/>
        <dbReference type="ChEBI" id="CHEBI:30879"/>
        <dbReference type="ChEBI" id="CHEBI:57618"/>
        <dbReference type="ChEBI" id="CHEBI:58210"/>
        <dbReference type="ChEBI" id="CHEBI:142491"/>
        <dbReference type="EC" id="1.14.14.1"/>
    </reaction>
</comment>
<comment type="cofactor">
    <cofactor evidence="1 16">
        <name>heme</name>
        <dbReference type="ChEBI" id="CHEBI:30413"/>
    </cofactor>
</comment>
<evidence type="ECO:0000256" key="15">
    <source>
        <dbReference type="ARBA" id="ARBA00058600"/>
    </source>
</evidence>
<organism evidence="19 20">
    <name type="scientific">Fundulus heteroclitus</name>
    <name type="common">Killifish</name>
    <name type="synonym">Mummichog</name>
    <dbReference type="NCBI Taxonomy" id="8078"/>
    <lineage>
        <taxon>Eukaryota</taxon>
        <taxon>Metazoa</taxon>
        <taxon>Chordata</taxon>
        <taxon>Craniata</taxon>
        <taxon>Vertebrata</taxon>
        <taxon>Euteleostomi</taxon>
        <taxon>Actinopterygii</taxon>
        <taxon>Neopterygii</taxon>
        <taxon>Teleostei</taxon>
        <taxon>Neoteleostei</taxon>
        <taxon>Acanthomorphata</taxon>
        <taxon>Ovalentaria</taxon>
        <taxon>Atherinomorphae</taxon>
        <taxon>Cyprinodontiformes</taxon>
        <taxon>Fundulidae</taxon>
        <taxon>Fundulus</taxon>
    </lineage>
</organism>
<evidence type="ECO:0000256" key="9">
    <source>
        <dbReference type="ARBA" id="ARBA00022848"/>
    </source>
</evidence>
<dbReference type="SUPFAM" id="SSF48264">
    <property type="entry name" value="Cytochrome P450"/>
    <property type="match status" value="1"/>
</dbReference>
<dbReference type="Gene3D" id="1.10.630.10">
    <property type="entry name" value="Cytochrome P450"/>
    <property type="match status" value="1"/>
</dbReference>
<dbReference type="GO" id="GO:0008395">
    <property type="term" value="F:steroid hydroxylase activity"/>
    <property type="evidence" value="ECO:0007669"/>
    <property type="project" value="TreeGrafter"/>
</dbReference>
<keyword evidence="12 17" id="KW-0503">Monooxygenase</keyword>
<evidence type="ECO:0000256" key="16">
    <source>
        <dbReference type="PIRSR" id="PIRSR602401-1"/>
    </source>
</evidence>
<dbReference type="EC" id="1.14.14.1" evidence="5"/>
<evidence type="ECO:0000256" key="12">
    <source>
        <dbReference type="ARBA" id="ARBA00023033"/>
    </source>
</evidence>
<comment type="function">
    <text evidence="15">Putative steroid 6-beta-hydroxylase.</text>
</comment>
<sequence>MDLLMFSATTWTLVALVVTLLLLYGIWPYRFFKQLGISGPRPLPFIGTVMGSTKGLNFDRECQSKYGDVWGLFEGRTPLLMVADPEMLKTILVKECYTAFTNRRIFFEDNGPLKDSILAVKDERWKRIRSTVSLCFTSERLKQVFPLVVDFADRFVTKLEKMKLDEPINVKQFVAPFSLDVVTSASFSMEMDSINNPDNPVKAHMQKLLKIKFGLLLFRSVFPFGRQLLKLFKVEFMPRSSLDFFYNTIKKFKDKHNEEAMTHGDFLEVMIQSEIPETDIKDSHKEPSKGLTEHEMLSQALIFIYAGFETTTTTLTFLLYNLALNPAVMQKLQREIDDSVRDATSISYEDLNNLEYLDQVLCESQRLIPSLCRLERTCKKTVEINGLTIPDGTLVAIPLHLLHRDPRYWSSPELFKPERFSKENEKDLNPYAYMPFGLGPRNCVGMQYAILVMKMLTVRILQSYTVETCRDTLVRLTPCDDSDCLSTLLSCQCLISICLCLQIPIEFDWKYQPTKPVMLKFVPRKL</sequence>
<dbReference type="GO" id="GO:0016712">
    <property type="term" value="F:oxidoreductase activity, acting on paired donors, with incorporation or reduction of molecular oxygen, reduced flavin or flavoprotein as one donor, and incorporation of one atom of oxygen"/>
    <property type="evidence" value="ECO:0007669"/>
    <property type="project" value="UniProtKB-EC"/>
</dbReference>
<dbReference type="GO" id="GO:0005506">
    <property type="term" value="F:iron ion binding"/>
    <property type="evidence" value="ECO:0007669"/>
    <property type="project" value="InterPro"/>
</dbReference>
<dbReference type="Ensembl" id="ENSFHET00000006268.1">
    <property type="protein sequence ID" value="ENSFHEP00000005971.1"/>
    <property type="gene ID" value="ENSFHEG00000006976.1"/>
</dbReference>
<dbReference type="InterPro" id="IPR036396">
    <property type="entry name" value="Cyt_P450_sf"/>
</dbReference>
<dbReference type="InterPro" id="IPR017972">
    <property type="entry name" value="Cyt_P450_CS"/>
</dbReference>
<dbReference type="PANTHER" id="PTHR24302:SF17">
    <property type="entry name" value="CYTOCHROME P450, FAMILY 3, SUBFAMILY C, POLYPEPTIDE 4-RELATED"/>
    <property type="match status" value="1"/>
</dbReference>
<evidence type="ECO:0000256" key="17">
    <source>
        <dbReference type="RuleBase" id="RU000461"/>
    </source>
</evidence>
<dbReference type="PRINTS" id="PR00463">
    <property type="entry name" value="EP450I"/>
</dbReference>
<dbReference type="GO" id="GO:0020037">
    <property type="term" value="F:heme binding"/>
    <property type="evidence" value="ECO:0007669"/>
    <property type="project" value="InterPro"/>
</dbReference>
<dbReference type="STRING" id="8078.ENSFHEP00000005971"/>
<evidence type="ECO:0000313" key="19">
    <source>
        <dbReference type="Ensembl" id="ENSFHEP00000005971.1"/>
    </source>
</evidence>
<dbReference type="PROSITE" id="PS00086">
    <property type="entry name" value="CYTOCHROME_P450"/>
    <property type="match status" value="1"/>
</dbReference>
<dbReference type="PANTHER" id="PTHR24302">
    <property type="entry name" value="CYTOCHROME P450 FAMILY 3"/>
    <property type="match status" value="1"/>
</dbReference>
<comment type="subcellular location">
    <subcellularLocation>
        <location evidence="3">Endoplasmic reticulum membrane</location>
        <topology evidence="3">Peripheral membrane protein</topology>
    </subcellularLocation>
    <subcellularLocation>
        <location evidence="2">Microsome membrane</location>
        <topology evidence="2">Peripheral membrane protein</topology>
    </subcellularLocation>
</comment>
<dbReference type="GeneTree" id="ENSGT00950000182958"/>
<keyword evidence="6 16" id="KW-0349">Heme</keyword>
<dbReference type="InterPro" id="IPR050705">
    <property type="entry name" value="Cytochrome_P450_3A"/>
</dbReference>
<dbReference type="GO" id="GO:0005789">
    <property type="term" value="C:endoplasmic reticulum membrane"/>
    <property type="evidence" value="ECO:0007669"/>
    <property type="project" value="UniProtKB-SubCell"/>
</dbReference>
<keyword evidence="18" id="KW-0812">Transmembrane</keyword>
<reference evidence="19" key="2">
    <citation type="submission" date="2025-09" db="UniProtKB">
        <authorList>
            <consortium name="Ensembl"/>
        </authorList>
    </citation>
    <scope>IDENTIFICATION</scope>
</reference>
<feature type="binding site" description="axial binding residue" evidence="16">
    <location>
        <position position="443"/>
    </location>
    <ligand>
        <name>heme</name>
        <dbReference type="ChEBI" id="CHEBI:30413"/>
    </ligand>
    <ligandPart>
        <name>Fe</name>
        <dbReference type="ChEBI" id="CHEBI:18248"/>
    </ligandPart>
</feature>
<evidence type="ECO:0000256" key="13">
    <source>
        <dbReference type="ARBA" id="ARBA00023136"/>
    </source>
</evidence>
<evidence type="ECO:0000256" key="4">
    <source>
        <dbReference type="ARBA" id="ARBA00010617"/>
    </source>
</evidence>
<feature type="transmembrane region" description="Helical" evidence="18">
    <location>
        <begin position="6"/>
        <end position="27"/>
    </location>
</feature>
<dbReference type="PRINTS" id="PR00385">
    <property type="entry name" value="P450"/>
</dbReference>
<dbReference type="InterPro" id="IPR001128">
    <property type="entry name" value="Cyt_P450"/>
</dbReference>
<evidence type="ECO:0000256" key="3">
    <source>
        <dbReference type="ARBA" id="ARBA00004406"/>
    </source>
</evidence>
<keyword evidence="11 16" id="KW-0408">Iron</keyword>
<keyword evidence="7 16" id="KW-0479">Metal-binding</keyword>
<proteinExistence type="inferred from homology"/>
<evidence type="ECO:0000256" key="7">
    <source>
        <dbReference type="ARBA" id="ARBA00022723"/>
    </source>
</evidence>
<keyword evidence="20" id="KW-1185">Reference proteome</keyword>
<evidence type="ECO:0000256" key="11">
    <source>
        <dbReference type="ARBA" id="ARBA00023004"/>
    </source>
</evidence>
<reference evidence="19" key="1">
    <citation type="submission" date="2025-08" db="UniProtKB">
        <authorList>
            <consortium name="Ensembl"/>
        </authorList>
    </citation>
    <scope>IDENTIFICATION</scope>
</reference>
<evidence type="ECO:0000256" key="6">
    <source>
        <dbReference type="ARBA" id="ARBA00022617"/>
    </source>
</evidence>
<comment type="similarity">
    <text evidence="4 17">Belongs to the cytochrome P450 family.</text>
</comment>
<evidence type="ECO:0000313" key="20">
    <source>
        <dbReference type="Proteomes" id="UP000265000"/>
    </source>
</evidence>
<dbReference type="InterPro" id="IPR002401">
    <property type="entry name" value="Cyt_P450_E_grp-I"/>
</dbReference>
<dbReference type="Proteomes" id="UP000265000">
    <property type="component" value="Unplaced"/>
</dbReference>
<evidence type="ECO:0000256" key="1">
    <source>
        <dbReference type="ARBA" id="ARBA00001971"/>
    </source>
</evidence>
<keyword evidence="8" id="KW-0256">Endoplasmic reticulum</keyword>
<protein>
    <recommendedName>
        <fullName evidence="5">unspecific monooxygenase</fullName>
        <ecNumber evidence="5">1.14.14.1</ecNumber>
    </recommendedName>
</protein>
<evidence type="ECO:0000256" key="8">
    <source>
        <dbReference type="ARBA" id="ARBA00022824"/>
    </source>
</evidence>
<accession>A0A3Q2P1T1</accession>
<name>A0A3Q2P1T1_FUNHE</name>
<dbReference type="FunFam" id="1.10.630.10:FF:000003">
    <property type="entry name" value="cytochrome P450 3A12-like isoform X2"/>
    <property type="match status" value="1"/>
</dbReference>
<keyword evidence="9" id="KW-0492">Microsome</keyword>
<keyword evidence="13 18" id="KW-0472">Membrane</keyword>
<dbReference type="Pfam" id="PF00067">
    <property type="entry name" value="p450"/>
    <property type="match status" value="1"/>
</dbReference>